<comment type="similarity">
    <text evidence="1 5">Belongs to the class-A beta-lactamase family.</text>
</comment>
<name>A0A7W3WR56_9ACTN</name>
<dbReference type="PANTHER" id="PTHR35333:SF3">
    <property type="entry name" value="BETA-LACTAMASE-TYPE TRANSPEPTIDASE FOLD CONTAINING PROTEIN"/>
    <property type="match status" value="1"/>
</dbReference>
<sequence length="288" mass="31075">SAHAAGGTAQVRSGGGDAVRGAAGVSRRLRALEREHDARIGVFAYDTGTRRRVLHRADERFPMCSVFKTFAAAAVLRDLDRDGDFLAKRIRYSRQEADDSGYAPVTGRPENIARGMTVGELCGAAVSESDNAAANLLLRELGGPRSITRFCRSVGDDVSRLDRWEPELNSAEPWRVTDTSSPRALGRSYARLVLGDALEPGDRTRLTDWLLANTTNGERFRAGLPADWLLGDKTGAGSYGTNNDAGVAWPPGRAPLVLVVLTTKFEPDAAPDNTLVRRTAELLAEELG</sequence>
<feature type="domain" description="Beta-lactamase class A catalytic" evidence="7">
    <location>
        <begin position="41"/>
        <end position="262"/>
    </location>
</feature>
<comment type="caution">
    <text evidence="8">The sequence shown here is derived from an EMBL/GenBank/DDBJ whole genome shotgun (WGS) entry which is preliminary data.</text>
</comment>
<keyword evidence="4 5" id="KW-0046">Antibiotic resistance</keyword>
<evidence type="ECO:0000313" key="9">
    <source>
        <dbReference type="Proteomes" id="UP000525686"/>
    </source>
</evidence>
<gene>
    <name evidence="8" type="primary">bla</name>
    <name evidence="8" type="ORF">H3146_27310</name>
</gene>
<evidence type="ECO:0000256" key="5">
    <source>
        <dbReference type="RuleBase" id="RU361140"/>
    </source>
</evidence>
<evidence type="ECO:0000313" key="8">
    <source>
        <dbReference type="EMBL" id="MBB1257012.1"/>
    </source>
</evidence>
<dbReference type="InterPro" id="IPR012338">
    <property type="entry name" value="Beta-lactam/transpept-like"/>
</dbReference>
<dbReference type="GO" id="GO:0030655">
    <property type="term" value="P:beta-lactam antibiotic catabolic process"/>
    <property type="evidence" value="ECO:0007669"/>
    <property type="project" value="InterPro"/>
</dbReference>
<keyword evidence="3 5" id="KW-0378">Hydrolase</keyword>
<evidence type="ECO:0000256" key="3">
    <source>
        <dbReference type="ARBA" id="ARBA00022801"/>
    </source>
</evidence>
<dbReference type="PANTHER" id="PTHR35333">
    <property type="entry name" value="BETA-LACTAMASE"/>
    <property type="match status" value="1"/>
</dbReference>
<dbReference type="RefSeq" id="WP_181355757.1">
    <property type="nucleotide sequence ID" value="NZ_JABJWZ010000556.1"/>
</dbReference>
<comment type="catalytic activity">
    <reaction evidence="5">
        <text>a beta-lactam + H2O = a substituted beta-amino acid</text>
        <dbReference type="Rhea" id="RHEA:20401"/>
        <dbReference type="ChEBI" id="CHEBI:15377"/>
        <dbReference type="ChEBI" id="CHEBI:35627"/>
        <dbReference type="ChEBI" id="CHEBI:140347"/>
        <dbReference type="EC" id="3.5.2.6"/>
    </reaction>
</comment>
<proteinExistence type="inferred from homology"/>
<reference evidence="9" key="1">
    <citation type="submission" date="2020-05" db="EMBL/GenBank/DDBJ databases">
        <title>Classification of alakaliphilic streptomycetes isolated from an alkaline soil next to Lonar Crater, India and a proposal for the recognition of Streptomyces alkaliterrae sp. nov.</title>
        <authorList>
            <person name="Golinska P."/>
        </authorList>
    </citation>
    <scope>NUCLEOTIDE SEQUENCE [LARGE SCALE GENOMIC DNA]</scope>
    <source>
        <strain evidence="9">OF3</strain>
    </source>
</reference>
<protein>
    <recommendedName>
        <fullName evidence="2 5">Beta-lactamase</fullName>
        <ecNumber evidence="2 5">3.5.2.6</ecNumber>
    </recommendedName>
</protein>
<dbReference type="InterPro" id="IPR045155">
    <property type="entry name" value="Beta-lactam_cat"/>
</dbReference>
<dbReference type="EMBL" id="JABJWZ010000556">
    <property type="protein sequence ID" value="MBB1257012.1"/>
    <property type="molecule type" value="Genomic_DNA"/>
</dbReference>
<dbReference type="Proteomes" id="UP000525686">
    <property type="component" value="Unassembled WGS sequence"/>
</dbReference>
<feature type="region of interest" description="Disordered" evidence="6">
    <location>
        <begin position="1"/>
        <end position="20"/>
    </location>
</feature>
<evidence type="ECO:0000256" key="2">
    <source>
        <dbReference type="ARBA" id="ARBA00012865"/>
    </source>
</evidence>
<dbReference type="PROSITE" id="PS00146">
    <property type="entry name" value="BETA_LACTAMASE_A"/>
    <property type="match status" value="1"/>
</dbReference>
<dbReference type="PRINTS" id="PR00118">
    <property type="entry name" value="BLACTAMASEA"/>
</dbReference>
<dbReference type="GO" id="GO:0046677">
    <property type="term" value="P:response to antibiotic"/>
    <property type="evidence" value="ECO:0007669"/>
    <property type="project" value="UniProtKB-UniRule"/>
</dbReference>
<evidence type="ECO:0000259" key="7">
    <source>
        <dbReference type="Pfam" id="PF13354"/>
    </source>
</evidence>
<dbReference type="InterPro" id="IPR023650">
    <property type="entry name" value="Beta-lactam_class-A_AS"/>
</dbReference>
<feature type="non-terminal residue" evidence="8">
    <location>
        <position position="1"/>
    </location>
</feature>
<dbReference type="InterPro" id="IPR000871">
    <property type="entry name" value="Beta-lactam_class-A"/>
</dbReference>
<dbReference type="Pfam" id="PF13354">
    <property type="entry name" value="Beta-lactamase2"/>
    <property type="match status" value="1"/>
</dbReference>
<dbReference type="Gene3D" id="3.40.710.10">
    <property type="entry name" value="DD-peptidase/beta-lactamase superfamily"/>
    <property type="match status" value="1"/>
</dbReference>
<evidence type="ECO:0000256" key="1">
    <source>
        <dbReference type="ARBA" id="ARBA00009009"/>
    </source>
</evidence>
<dbReference type="GO" id="GO:0008800">
    <property type="term" value="F:beta-lactamase activity"/>
    <property type="evidence" value="ECO:0007669"/>
    <property type="project" value="UniProtKB-UniRule"/>
</dbReference>
<organism evidence="8 9">
    <name type="scientific">Streptomyces alkaliterrae</name>
    <dbReference type="NCBI Taxonomy" id="2213162"/>
    <lineage>
        <taxon>Bacteria</taxon>
        <taxon>Bacillati</taxon>
        <taxon>Actinomycetota</taxon>
        <taxon>Actinomycetes</taxon>
        <taxon>Kitasatosporales</taxon>
        <taxon>Streptomycetaceae</taxon>
        <taxon>Streptomyces</taxon>
    </lineage>
</organism>
<accession>A0A7W3WR56</accession>
<dbReference type="EC" id="3.5.2.6" evidence="2 5"/>
<dbReference type="AlphaFoldDB" id="A0A7W3WR56"/>
<evidence type="ECO:0000256" key="6">
    <source>
        <dbReference type="SAM" id="MobiDB-lite"/>
    </source>
</evidence>
<evidence type="ECO:0000256" key="4">
    <source>
        <dbReference type="ARBA" id="ARBA00023251"/>
    </source>
</evidence>
<dbReference type="SUPFAM" id="SSF56601">
    <property type="entry name" value="beta-lactamase/transpeptidase-like"/>
    <property type="match status" value="1"/>
</dbReference>
<dbReference type="NCBIfam" id="NF033103">
    <property type="entry name" value="bla_class_A"/>
    <property type="match status" value="1"/>
</dbReference>